<gene>
    <name evidence="1" type="ORF">EURHEDRAFT_147758</name>
</gene>
<evidence type="ECO:0000313" key="2">
    <source>
        <dbReference type="Proteomes" id="UP000019804"/>
    </source>
</evidence>
<dbReference type="Proteomes" id="UP000019804">
    <property type="component" value="Unassembled WGS sequence"/>
</dbReference>
<sequence length="213" mass="23880">MLPIAKLQAPPMNDLYNCAMYLHRELSRHNVPYYFLGGFACINVAMTARTTADIDIAVPSGQNGYGVLLDILQRAPFVQDTEGLISQDSYYFFVESSGRFVEVDGVLAGFMAFPKIEQAGTIQLQHLQLNFLNPAGLLKLKLSSWANKSRRSGLKRDGDIIDINSIRNLLIQNGEKMSLKGLEGDAANGLWDWIQEFEDLKTWQLLDSSYKGR</sequence>
<dbReference type="HOGENOM" id="CLU_108126_0_0_1"/>
<reference evidence="2" key="1">
    <citation type="journal article" date="2014" name="Nat. Commun.">
        <title>Genomic adaptations of the halophilic Dead Sea filamentous fungus Eurotium rubrum.</title>
        <authorList>
            <person name="Kis-Papo T."/>
            <person name="Weig A.R."/>
            <person name="Riley R."/>
            <person name="Persoh D."/>
            <person name="Salamov A."/>
            <person name="Sun H."/>
            <person name="Lipzen A."/>
            <person name="Wasser S.P."/>
            <person name="Rambold G."/>
            <person name="Grigoriev I.V."/>
            <person name="Nevo E."/>
        </authorList>
    </citation>
    <scope>NUCLEOTIDE SEQUENCE [LARGE SCALE GENOMIC DNA]</scope>
    <source>
        <strain evidence="2">CBS 135680</strain>
    </source>
</reference>
<name>A0A017SB68_ASPRC</name>
<keyword evidence="2" id="KW-1185">Reference proteome</keyword>
<organism evidence="1 2">
    <name type="scientific">Aspergillus ruber (strain CBS 135680)</name>
    <dbReference type="NCBI Taxonomy" id="1388766"/>
    <lineage>
        <taxon>Eukaryota</taxon>
        <taxon>Fungi</taxon>
        <taxon>Dikarya</taxon>
        <taxon>Ascomycota</taxon>
        <taxon>Pezizomycotina</taxon>
        <taxon>Eurotiomycetes</taxon>
        <taxon>Eurotiomycetidae</taxon>
        <taxon>Eurotiales</taxon>
        <taxon>Aspergillaceae</taxon>
        <taxon>Aspergillus</taxon>
        <taxon>Aspergillus subgen. Aspergillus</taxon>
    </lineage>
</organism>
<evidence type="ECO:0000313" key="1">
    <source>
        <dbReference type="EMBL" id="EYE93450.1"/>
    </source>
</evidence>
<dbReference type="GeneID" id="63692904"/>
<dbReference type="OrthoDB" id="5215882at2759"/>
<dbReference type="AlphaFoldDB" id="A0A017SB68"/>
<dbReference type="EMBL" id="KK088431">
    <property type="protein sequence ID" value="EYE93450.1"/>
    <property type="molecule type" value="Genomic_DNA"/>
</dbReference>
<proteinExistence type="predicted"/>
<accession>A0A017SB68</accession>
<protein>
    <submittedName>
        <fullName evidence="1">Uncharacterized protein</fullName>
    </submittedName>
</protein>
<dbReference type="RefSeq" id="XP_040637138.1">
    <property type="nucleotide sequence ID" value="XM_040777780.1"/>
</dbReference>